<dbReference type="RefSeq" id="WP_143526679.1">
    <property type="nucleotide sequence ID" value="NZ_AP019791.1"/>
</dbReference>
<evidence type="ECO:0000313" key="3">
    <source>
        <dbReference type="Proteomes" id="UP000318065"/>
    </source>
</evidence>
<keyword evidence="3" id="KW-1185">Reference proteome</keyword>
<dbReference type="EMBL" id="AP019791">
    <property type="protein sequence ID" value="BBL78549.1"/>
    <property type="molecule type" value="Genomic_DNA"/>
</dbReference>
<keyword evidence="1" id="KW-0472">Membrane</keyword>
<organism evidence="2 3">
    <name type="scientific">Rubrobacter xylanophilus</name>
    <dbReference type="NCBI Taxonomy" id="49319"/>
    <lineage>
        <taxon>Bacteria</taxon>
        <taxon>Bacillati</taxon>
        <taxon>Actinomycetota</taxon>
        <taxon>Rubrobacteria</taxon>
        <taxon>Rubrobacterales</taxon>
        <taxon>Rubrobacteraceae</taxon>
        <taxon>Rubrobacter</taxon>
    </lineage>
</organism>
<gene>
    <name evidence="2" type="ORF">RxyAA322_04030</name>
</gene>
<name>A0A510HF25_9ACTN</name>
<dbReference type="OrthoDB" id="9429662at2"/>
<dbReference type="Proteomes" id="UP000318065">
    <property type="component" value="Chromosome"/>
</dbReference>
<proteinExistence type="predicted"/>
<reference evidence="2" key="1">
    <citation type="journal article" date="2019" name="Microbiol. Resour. Announc.">
        <title>Complete Genome Sequence of Rubrobacter xylanophilus Strain AA3-22, Isolated from Arima Onsen in Japan.</title>
        <authorList>
            <person name="Tomariguchi N."/>
            <person name="Miyazaki K."/>
        </authorList>
    </citation>
    <scope>NUCLEOTIDE SEQUENCE [LARGE SCALE GENOMIC DNA]</scope>
    <source>
        <strain evidence="2">AA3-22</strain>
    </source>
</reference>
<dbReference type="AlphaFoldDB" id="A0A510HF25"/>
<sequence>MARSAEEIRPRRGAGGALRRLLHGLVLGVTLVFVLFALLVSSALVVYTGWRHDLRNGVFALVFAVLSAQIALNWLLWRSGGEAGEEDLF</sequence>
<evidence type="ECO:0000256" key="1">
    <source>
        <dbReference type="SAM" id="Phobius"/>
    </source>
</evidence>
<accession>A0A510HF25</accession>
<evidence type="ECO:0000313" key="2">
    <source>
        <dbReference type="EMBL" id="BBL78549.1"/>
    </source>
</evidence>
<keyword evidence="1" id="KW-1133">Transmembrane helix</keyword>
<protein>
    <submittedName>
        <fullName evidence="2">Uncharacterized protein</fullName>
    </submittedName>
</protein>
<keyword evidence="1" id="KW-0812">Transmembrane</keyword>
<feature type="transmembrane region" description="Helical" evidence="1">
    <location>
        <begin position="21"/>
        <end position="46"/>
    </location>
</feature>
<feature type="transmembrane region" description="Helical" evidence="1">
    <location>
        <begin position="58"/>
        <end position="77"/>
    </location>
</feature>